<name>A0A5E4N5S1_9HEMI</name>
<accession>A0A5E4N5S1</accession>
<gene>
    <name evidence="1" type="ORF">CINCED_3A018268</name>
</gene>
<protein>
    <submittedName>
        <fullName evidence="1">Uncharacterized protein</fullName>
    </submittedName>
</protein>
<evidence type="ECO:0000313" key="2">
    <source>
        <dbReference type="Proteomes" id="UP000325440"/>
    </source>
</evidence>
<sequence>MSGAGAGGSGGGGSAFIKVPEVRVSLALNDQPITATTLLSSSKSRTPYNGHRDGAGCGGGTVVLLSPGVVGAAPRRRHSWICG</sequence>
<dbReference type="EMBL" id="CABPRJ010001900">
    <property type="protein sequence ID" value="VVC40055.1"/>
    <property type="molecule type" value="Genomic_DNA"/>
</dbReference>
<reference evidence="1 2" key="1">
    <citation type="submission" date="2019-08" db="EMBL/GenBank/DDBJ databases">
        <authorList>
            <person name="Alioto T."/>
            <person name="Alioto T."/>
            <person name="Gomez Garrido J."/>
        </authorList>
    </citation>
    <scope>NUCLEOTIDE SEQUENCE [LARGE SCALE GENOMIC DNA]</scope>
</reference>
<dbReference type="Proteomes" id="UP000325440">
    <property type="component" value="Unassembled WGS sequence"/>
</dbReference>
<keyword evidence="2" id="KW-1185">Reference proteome</keyword>
<proteinExistence type="predicted"/>
<dbReference type="OrthoDB" id="10509326at2759"/>
<evidence type="ECO:0000313" key="1">
    <source>
        <dbReference type="EMBL" id="VVC40055.1"/>
    </source>
</evidence>
<dbReference type="AlphaFoldDB" id="A0A5E4N5S1"/>
<organism evidence="1 2">
    <name type="scientific">Cinara cedri</name>
    <dbReference type="NCBI Taxonomy" id="506608"/>
    <lineage>
        <taxon>Eukaryota</taxon>
        <taxon>Metazoa</taxon>
        <taxon>Ecdysozoa</taxon>
        <taxon>Arthropoda</taxon>
        <taxon>Hexapoda</taxon>
        <taxon>Insecta</taxon>
        <taxon>Pterygota</taxon>
        <taxon>Neoptera</taxon>
        <taxon>Paraneoptera</taxon>
        <taxon>Hemiptera</taxon>
        <taxon>Sternorrhyncha</taxon>
        <taxon>Aphidomorpha</taxon>
        <taxon>Aphidoidea</taxon>
        <taxon>Aphididae</taxon>
        <taxon>Lachninae</taxon>
        <taxon>Cinara</taxon>
    </lineage>
</organism>